<sequence>MSCVMELLSKTIASRVALEPLRITAHVNFSKWYCSWDRTVKIATISPQTQNLGPQERRKKKNSGKILAPALGLLDKRDPLVKIPSHSGYRVKNI</sequence>
<comment type="caution">
    <text evidence="2">The sequence shown here is derived from an EMBL/GenBank/DDBJ whole genome shotgun (WGS) entry which is preliminary data.</text>
</comment>
<organism evidence="2 3">
    <name type="scientific">Trichonephila inaurata madagascariensis</name>
    <dbReference type="NCBI Taxonomy" id="2747483"/>
    <lineage>
        <taxon>Eukaryota</taxon>
        <taxon>Metazoa</taxon>
        <taxon>Ecdysozoa</taxon>
        <taxon>Arthropoda</taxon>
        <taxon>Chelicerata</taxon>
        <taxon>Arachnida</taxon>
        <taxon>Araneae</taxon>
        <taxon>Araneomorphae</taxon>
        <taxon>Entelegynae</taxon>
        <taxon>Araneoidea</taxon>
        <taxon>Nephilidae</taxon>
        <taxon>Trichonephila</taxon>
        <taxon>Trichonephila inaurata</taxon>
    </lineage>
</organism>
<reference evidence="2" key="1">
    <citation type="submission" date="2020-08" db="EMBL/GenBank/DDBJ databases">
        <title>Multicomponent nature underlies the extraordinary mechanical properties of spider dragline silk.</title>
        <authorList>
            <person name="Kono N."/>
            <person name="Nakamura H."/>
            <person name="Mori M."/>
            <person name="Yoshida Y."/>
            <person name="Ohtoshi R."/>
            <person name="Malay A.D."/>
            <person name="Moran D.A.P."/>
            <person name="Tomita M."/>
            <person name="Numata K."/>
            <person name="Arakawa K."/>
        </authorList>
    </citation>
    <scope>NUCLEOTIDE SEQUENCE</scope>
</reference>
<dbReference type="EMBL" id="BMAV01026216">
    <property type="protein sequence ID" value="GFS48390.1"/>
    <property type="molecule type" value="Genomic_DNA"/>
</dbReference>
<evidence type="ECO:0000313" key="1">
    <source>
        <dbReference type="EMBL" id="GFS48390.1"/>
    </source>
</evidence>
<evidence type="ECO:0000313" key="2">
    <source>
        <dbReference type="EMBL" id="GFY79240.1"/>
    </source>
</evidence>
<dbReference type="AlphaFoldDB" id="A0A8X6YU16"/>
<evidence type="ECO:0000313" key="3">
    <source>
        <dbReference type="Proteomes" id="UP000886998"/>
    </source>
</evidence>
<gene>
    <name evidence="2" type="ORF">TNIN_159181</name>
    <name evidence="1" type="ORF">TNIN_472131</name>
</gene>
<dbReference type="Proteomes" id="UP000886998">
    <property type="component" value="Unassembled WGS sequence"/>
</dbReference>
<accession>A0A8X6YU16</accession>
<name>A0A8X6YU16_9ARAC</name>
<proteinExistence type="predicted"/>
<keyword evidence="3" id="KW-1185">Reference proteome</keyword>
<protein>
    <submittedName>
        <fullName evidence="2">Uncharacterized protein</fullName>
    </submittedName>
</protein>
<dbReference type="EMBL" id="BMAV01023463">
    <property type="protein sequence ID" value="GFY79240.1"/>
    <property type="molecule type" value="Genomic_DNA"/>
</dbReference>